<sequence>WSSSWCPSPVPCAHQVCHLNLLKAFVPLSPAGETKHIQDARRVLSLAFEDLVFSVAASVRASLTALSSASTSSSSVRPHILGIVTQANTNLRVSIAGATHHAVSVSKNRRDFCCWKTGRDLADNRSIDR</sequence>
<gene>
    <name evidence="1" type="ORF">C7M84_009620</name>
</gene>
<dbReference type="EMBL" id="QCYY01002217">
    <property type="protein sequence ID" value="ROT72000.1"/>
    <property type="molecule type" value="Genomic_DNA"/>
</dbReference>
<reference evidence="1 2" key="1">
    <citation type="submission" date="2018-04" db="EMBL/GenBank/DDBJ databases">
        <authorList>
            <person name="Zhang X."/>
            <person name="Yuan J."/>
            <person name="Li F."/>
            <person name="Xiang J."/>
        </authorList>
    </citation>
    <scope>NUCLEOTIDE SEQUENCE [LARGE SCALE GENOMIC DNA]</scope>
    <source>
        <tissue evidence="1">Muscle</tissue>
    </source>
</reference>
<protein>
    <submittedName>
        <fullName evidence="1">Uncharacterized protein</fullName>
    </submittedName>
</protein>
<proteinExistence type="predicted"/>
<accession>A0A3R7MXI0</accession>
<comment type="caution">
    <text evidence="1">The sequence shown here is derived from an EMBL/GenBank/DDBJ whole genome shotgun (WGS) entry which is preliminary data.</text>
</comment>
<evidence type="ECO:0000313" key="1">
    <source>
        <dbReference type="EMBL" id="ROT72000.1"/>
    </source>
</evidence>
<reference evidence="1 2" key="2">
    <citation type="submission" date="2019-01" db="EMBL/GenBank/DDBJ databases">
        <title>The decoding of complex shrimp genome reveals the adaptation for benthos swimmer, frequently molting mechanism and breeding impact on genome.</title>
        <authorList>
            <person name="Sun Y."/>
            <person name="Gao Y."/>
            <person name="Yu Y."/>
        </authorList>
    </citation>
    <scope>NUCLEOTIDE SEQUENCE [LARGE SCALE GENOMIC DNA]</scope>
    <source>
        <tissue evidence="1">Muscle</tissue>
    </source>
</reference>
<name>A0A3R7MXI0_PENVA</name>
<organism evidence="1 2">
    <name type="scientific">Penaeus vannamei</name>
    <name type="common">Whiteleg shrimp</name>
    <name type="synonym">Litopenaeus vannamei</name>
    <dbReference type="NCBI Taxonomy" id="6689"/>
    <lineage>
        <taxon>Eukaryota</taxon>
        <taxon>Metazoa</taxon>
        <taxon>Ecdysozoa</taxon>
        <taxon>Arthropoda</taxon>
        <taxon>Crustacea</taxon>
        <taxon>Multicrustacea</taxon>
        <taxon>Malacostraca</taxon>
        <taxon>Eumalacostraca</taxon>
        <taxon>Eucarida</taxon>
        <taxon>Decapoda</taxon>
        <taxon>Dendrobranchiata</taxon>
        <taxon>Penaeoidea</taxon>
        <taxon>Penaeidae</taxon>
        <taxon>Penaeus</taxon>
    </lineage>
</organism>
<dbReference type="Proteomes" id="UP000283509">
    <property type="component" value="Unassembled WGS sequence"/>
</dbReference>
<keyword evidence="2" id="KW-1185">Reference proteome</keyword>
<dbReference type="AlphaFoldDB" id="A0A3R7MXI0"/>
<feature type="non-terminal residue" evidence="1">
    <location>
        <position position="1"/>
    </location>
</feature>
<evidence type="ECO:0000313" key="2">
    <source>
        <dbReference type="Proteomes" id="UP000283509"/>
    </source>
</evidence>